<dbReference type="Proteomes" id="UP000266861">
    <property type="component" value="Unassembled WGS sequence"/>
</dbReference>
<name>A0A397J3L4_9GLOM</name>
<accession>A0A397J3L4</accession>
<dbReference type="EMBL" id="PQFF01000131">
    <property type="protein sequence ID" value="RHZ79824.1"/>
    <property type="molecule type" value="Genomic_DNA"/>
</dbReference>
<proteinExistence type="predicted"/>
<organism evidence="1 2">
    <name type="scientific">Diversispora epigaea</name>
    <dbReference type="NCBI Taxonomy" id="1348612"/>
    <lineage>
        <taxon>Eukaryota</taxon>
        <taxon>Fungi</taxon>
        <taxon>Fungi incertae sedis</taxon>
        <taxon>Mucoromycota</taxon>
        <taxon>Glomeromycotina</taxon>
        <taxon>Glomeromycetes</taxon>
        <taxon>Diversisporales</taxon>
        <taxon>Diversisporaceae</taxon>
        <taxon>Diversispora</taxon>
    </lineage>
</organism>
<gene>
    <name evidence="1" type="ORF">Glove_140g10</name>
</gene>
<protein>
    <submittedName>
        <fullName evidence="1">Uncharacterized protein</fullName>
    </submittedName>
</protein>
<sequence>MTECNREREKCKPGIPPKYKEIYTEINEISDINVANNLEKSNEESQGIRPIMIKNYIRENNSNSVKILHTYNDRVDACKKLVVVDIDTIIKAKGSYTK</sequence>
<keyword evidence="2" id="KW-1185">Reference proteome</keyword>
<reference evidence="1 2" key="1">
    <citation type="submission" date="2018-08" db="EMBL/GenBank/DDBJ databases">
        <title>Genome and evolution of the arbuscular mycorrhizal fungus Diversispora epigaea (formerly Glomus versiforme) and its bacterial endosymbionts.</title>
        <authorList>
            <person name="Sun X."/>
            <person name="Fei Z."/>
            <person name="Harrison M."/>
        </authorList>
    </citation>
    <scope>NUCLEOTIDE SEQUENCE [LARGE SCALE GENOMIC DNA]</scope>
    <source>
        <strain evidence="1 2">IT104</strain>
    </source>
</reference>
<evidence type="ECO:0000313" key="2">
    <source>
        <dbReference type="Proteomes" id="UP000266861"/>
    </source>
</evidence>
<comment type="caution">
    <text evidence="1">The sequence shown here is derived from an EMBL/GenBank/DDBJ whole genome shotgun (WGS) entry which is preliminary data.</text>
</comment>
<dbReference type="AlphaFoldDB" id="A0A397J3L4"/>
<evidence type="ECO:0000313" key="1">
    <source>
        <dbReference type="EMBL" id="RHZ79824.1"/>
    </source>
</evidence>